<name>A0A1F4S0Y9_UNCSA</name>
<dbReference type="InterPro" id="IPR013216">
    <property type="entry name" value="Methyltransf_11"/>
</dbReference>
<dbReference type="CDD" id="cd02440">
    <property type="entry name" value="AdoMet_MTases"/>
    <property type="match status" value="1"/>
</dbReference>
<dbReference type="Gene3D" id="3.40.50.150">
    <property type="entry name" value="Vaccinia Virus protein VP39"/>
    <property type="match status" value="1"/>
</dbReference>
<gene>
    <name evidence="2" type="ORF">A2290_06350</name>
</gene>
<sequence length="202" mass="23293">MVVDQQQIDSNQKKILERKLIFKRYGYDQDVSRNFILEKCLPIYNPVLEVGTGKGHMTVLLAKYADVITIDISKDEQKAAQLNARFFEILHKIHFVACDAGKLPYKDLYFGLVVSVNAFHHFEEPFAVLSEMIRVCKSKLVISDFNQEGFNIVRKVHKQEGRTHKEQCGDFSIVGAYLKEHGFSVKSYDGHHQKIYVANRIK</sequence>
<dbReference type="SUPFAM" id="SSF53335">
    <property type="entry name" value="S-adenosyl-L-methionine-dependent methyltransferases"/>
    <property type="match status" value="1"/>
</dbReference>
<evidence type="ECO:0000313" key="2">
    <source>
        <dbReference type="EMBL" id="OGC14106.1"/>
    </source>
</evidence>
<dbReference type="EMBL" id="MEUA01000041">
    <property type="protein sequence ID" value="OGC14106.1"/>
    <property type="molecule type" value="Genomic_DNA"/>
</dbReference>
<protein>
    <recommendedName>
        <fullName evidence="1">Methyltransferase type 11 domain-containing protein</fullName>
    </recommendedName>
</protein>
<comment type="caution">
    <text evidence="2">The sequence shown here is derived from an EMBL/GenBank/DDBJ whole genome shotgun (WGS) entry which is preliminary data.</text>
</comment>
<dbReference type="Pfam" id="PF08241">
    <property type="entry name" value="Methyltransf_11"/>
    <property type="match status" value="1"/>
</dbReference>
<dbReference type="PANTHER" id="PTHR43591">
    <property type="entry name" value="METHYLTRANSFERASE"/>
    <property type="match status" value="1"/>
</dbReference>
<dbReference type="GO" id="GO:0008757">
    <property type="term" value="F:S-adenosylmethionine-dependent methyltransferase activity"/>
    <property type="evidence" value="ECO:0007669"/>
    <property type="project" value="InterPro"/>
</dbReference>
<evidence type="ECO:0000313" key="3">
    <source>
        <dbReference type="Proteomes" id="UP000177905"/>
    </source>
</evidence>
<organism evidence="2 3">
    <name type="scientific">candidate division WOR-1 bacterium RIFOXYB2_FULL_36_35</name>
    <dbReference type="NCBI Taxonomy" id="1802578"/>
    <lineage>
        <taxon>Bacteria</taxon>
        <taxon>Bacillati</taxon>
        <taxon>Saganbacteria</taxon>
    </lineage>
</organism>
<dbReference type="InterPro" id="IPR029063">
    <property type="entry name" value="SAM-dependent_MTases_sf"/>
</dbReference>
<accession>A0A1F4S0Y9</accession>
<proteinExistence type="predicted"/>
<evidence type="ECO:0000259" key="1">
    <source>
        <dbReference type="Pfam" id="PF08241"/>
    </source>
</evidence>
<reference evidence="2 3" key="1">
    <citation type="journal article" date="2016" name="Nat. Commun.">
        <title>Thousands of microbial genomes shed light on interconnected biogeochemical processes in an aquifer system.</title>
        <authorList>
            <person name="Anantharaman K."/>
            <person name="Brown C.T."/>
            <person name="Hug L.A."/>
            <person name="Sharon I."/>
            <person name="Castelle C.J."/>
            <person name="Probst A.J."/>
            <person name="Thomas B.C."/>
            <person name="Singh A."/>
            <person name="Wilkins M.J."/>
            <person name="Karaoz U."/>
            <person name="Brodie E.L."/>
            <person name="Williams K.H."/>
            <person name="Hubbard S.S."/>
            <person name="Banfield J.F."/>
        </authorList>
    </citation>
    <scope>NUCLEOTIDE SEQUENCE [LARGE SCALE GENOMIC DNA]</scope>
</reference>
<dbReference type="AlphaFoldDB" id="A0A1F4S0Y9"/>
<feature type="domain" description="Methyltransferase type 11" evidence="1">
    <location>
        <begin position="48"/>
        <end position="138"/>
    </location>
</feature>
<dbReference type="Proteomes" id="UP000177905">
    <property type="component" value="Unassembled WGS sequence"/>
</dbReference>